<keyword evidence="8" id="KW-1185">Reference proteome</keyword>
<dbReference type="Proteomes" id="UP000343317">
    <property type="component" value="Unassembled WGS sequence"/>
</dbReference>
<dbReference type="Pfam" id="PF03466">
    <property type="entry name" value="LysR_substrate"/>
    <property type="match status" value="1"/>
</dbReference>
<dbReference type="Gene3D" id="1.10.10.10">
    <property type="entry name" value="Winged helix-like DNA-binding domain superfamily/Winged helix DNA-binding domain"/>
    <property type="match status" value="1"/>
</dbReference>
<feature type="compositionally biased region" description="Basic and acidic residues" evidence="5">
    <location>
        <begin position="323"/>
        <end position="333"/>
    </location>
</feature>
<keyword evidence="2" id="KW-0805">Transcription regulation</keyword>
<dbReference type="PANTHER" id="PTHR30126">
    <property type="entry name" value="HTH-TYPE TRANSCRIPTIONAL REGULATOR"/>
    <property type="match status" value="1"/>
</dbReference>
<evidence type="ECO:0000256" key="2">
    <source>
        <dbReference type="ARBA" id="ARBA00023015"/>
    </source>
</evidence>
<evidence type="ECO:0000256" key="5">
    <source>
        <dbReference type="SAM" id="MobiDB-lite"/>
    </source>
</evidence>
<dbReference type="InterPro" id="IPR036388">
    <property type="entry name" value="WH-like_DNA-bd_sf"/>
</dbReference>
<evidence type="ECO:0000256" key="1">
    <source>
        <dbReference type="ARBA" id="ARBA00009437"/>
    </source>
</evidence>
<evidence type="ECO:0000256" key="4">
    <source>
        <dbReference type="ARBA" id="ARBA00023163"/>
    </source>
</evidence>
<feature type="region of interest" description="Disordered" evidence="5">
    <location>
        <begin position="306"/>
        <end position="344"/>
    </location>
</feature>
<evidence type="ECO:0000256" key="3">
    <source>
        <dbReference type="ARBA" id="ARBA00023125"/>
    </source>
</evidence>
<proteinExistence type="inferred from homology"/>
<sequence>MKHATLRQLKVFEAVARHLSFSRAAEELHLTQPAVSTQVKQLETHAGLPLFEQLGKKIFLTPAGSEMLHYSRAIIALFRETEEAMDHLKGITGGKLNVAVISAGDYFFPRLLAAFTVRYPGVTLGLTVHNREELLHQLTENLTDLAVMVRPPHEIDTINEAFAPHPYVIVAPPDHPLAGERQIPFSRLAQEPFISRERGSDTWNSLQDAFGHRTQQLKITMEIASTETIKQAVVAGMGISFLSAHTVGMELQTGQLTVLDVQGFPAWQNWYVVHRRSKRLPPVAQAFREFLLAEGAELIDGMMAYKRPVPPPEGRGKSYAARSADRAAPRRADPGPAESAESAK</sequence>
<protein>
    <submittedName>
        <fullName evidence="7">Transcriptional regulator</fullName>
    </submittedName>
</protein>
<feature type="domain" description="HTH lysR-type" evidence="6">
    <location>
        <begin position="1"/>
        <end position="61"/>
    </location>
</feature>
<dbReference type="Gene3D" id="3.40.190.290">
    <property type="match status" value="1"/>
</dbReference>
<dbReference type="InterPro" id="IPR000847">
    <property type="entry name" value="LysR_HTH_N"/>
</dbReference>
<accession>A0A5E4Z8X6</accession>
<dbReference type="FunFam" id="1.10.10.10:FF:000001">
    <property type="entry name" value="LysR family transcriptional regulator"/>
    <property type="match status" value="1"/>
</dbReference>
<dbReference type="SUPFAM" id="SSF53850">
    <property type="entry name" value="Periplasmic binding protein-like II"/>
    <property type="match status" value="1"/>
</dbReference>
<dbReference type="RefSeq" id="WP_150624322.1">
    <property type="nucleotide sequence ID" value="NZ_CABPSM010000026.1"/>
</dbReference>
<dbReference type="InterPro" id="IPR005119">
    <property type="entry name" value="LysR_subst-bd"/>
</dbReference>
<organism evidence="7 8">
    <name type="scientific">Pandoraea horticolens</name>
    <dbReference type="NCBI Taxonomy" id="2508298"/>
    <lineage>
        <taxon>Bacteria</taxon>
        <taxon>Pseudomonadati</taxon>
        <taxon>Pseudomonadota</taxon>
        <taxon>Betaproteobacteria</taxon>
        <taxon>Burkholderiales</taxon>
        <taxon>Burkholderiaceae</taxon>
        <taxon>Pandoraea</taxon>
    </lineage>
</organism>
<evidence type="ECO:0000313" key="7">
    <source>
        <dbReference type="EMBL" id="VVE57122.1"/>
    </source>
</evidence>
<dbReference type="PROSITE" id="PS50931">
    <property type="entry name" value="HTH_LYSR"/>
    <property type="match status" value="1"/>
</dbReference>
<dbReference type="PANTHER" id="PTHR30126:SF5">
    <property type="entry name" value="HTH-TYPE TRANSCRIPTIONAL ACTIVATOR CMPR"/>
    <property type="match status" value="1"/>
</dbReference>
<dbReference type="AlphaFoldDB" id="A0A5E4Z8X6"/>
<dbReference type="EMBL" id="CABPSM010000026">
    <property type="protein sequence ID" value="VVE57122.1"/>
    <property type="molecule type" value="Genomic_DNA"/>
</dbReference>
<dbReference type="InterPro" id="IPR036390">
    <property type="entry name" value="WH_DNA-bd_sf"/>
</dbReference>
<reference evidence="7 8" key="1">
    <citation type="submission" date="2019-08" db="EMBL/GenBank/DDBJ databases">
        <authorList>
            <person name="Peeters C."/>
        </authorList>
    </citation>
    <scope>NUCLEOTIDE SEQUENCE [LARGE SCALE GENOMIC DNA]</scope>
    <source>
        <strain evidence="7 8">LMG 31112</strain>
    </source>
</reference>
<evidence type="ECO:0000313" key="8">
    <source>
        <dbReference type="Proteomes" id="UP000343317"/>
    </source>
</evidence>
<dbReference type="GO" id="GO:0003700">
    <property type="term" value="F:DNA-binding transcription factor activity"/>
    <property type="evidence" value="ECO:0007669"/>
    <property type="project" value="InterPro"/>
</dbReference>
<dbReference type="GO" id="GO:0000976">
    <property type="term" value="F:transcription cis-regulatory region binding"/>
    <property type="evidence" value="ECO:0007669"/>
    <property type="project" value="TreeGrafter"/>
</dbReference>
<dbReference type="Pfam" id="PF00126">
    <property type="entry name" value="HTH_1"/>
    <property type="match status" value="1"/>
</dbReference>
<dbReference type="PRINTS" id="PR00039">
    <property type="entry name" value="HTHLYSR"/>
</dbReference>
<keyword evidence="3" id="KW-0238">DNA-binding</keyword>
<keyword evidence="4" id="KW-0804">Transcription</keyword>
<gene>
    <name evidence="7" type="ORF">PHO31112_05158</name>
</gene>
<evidence type="ECO:0000259" key="6">
    <source>
        <dbReference type="PROSITE" id="PS50931"/>
    </source>
</evidence>
<dbReference type="CDD" id="cd08419">
    <property type="entry name" value="PBP2_CbbR_RubisCO_like"/>
    <property type="match status" value="1"/>
</dbReference>
<name>A0A5E4Z8X6_9BURK</name>
<comment type="similarity">
    <text evidence="1">Belongs to the LysR transcriptional regulatory family.</text>
</comment>
<dbReference type="SUPFAM" id="SSF46785">
    <property type="entry name" value="Winged helix' DNA-binding domain"/>
    <property type="match status" value="1"/>
</dbReference>